<feature type="domain" description="AMP-dependent synthetase/ligase" evidence="1">
    <location>
        <begin position="101"/>
        <end position="284"/>
    </location>
</feature>
<dbReference type="InterPro" id="IPR045851">
    <property type="entry name" value="AMP-bd_C_sf"/>
</dbReference>
<reference evidence="2" key="1">
    <citation type="journal article" date="2014" name="Int. J. Syst. Evol. Microbiol.">
        <title>Complete genome sequence of Corynebacterium casei LMG S-19264T (=DSM 44701T), isolated from a smear-ripened cheese.</title>
        <authorList>
            <consortium name="US DOE Joint Genome Institute (JGI-PGF)"/>
            <person name="Walter F."/>
            <person name="Albersmeier A."/>
            <person name="Kalinowski J."/>
            <person name="Ruckert C."/>
        </authorList>
    </citation>
    <scope>NUCLEOTIDE SEQUENCE</scope>
    <source>
        <strain evidence="2">KCTC 42731</strain>
    </source>
</reference>
<dbReference type="PANTHER" id="PTHR45398">
    <property type="match status" value="1"/>
</dbReference>
<dbReference type="SUPFAM" id="SSF56801">
    <property type="entry name" value="Acetyl-CoA synthetase-like"/>
    <property type="match status" value="1"/>
</dbReference>
<dbReference type="AlphaFoldDB" id="A0A919EKZ9"/>
<dbReference type="RefSeq" id="WP_189771492.1">
    <property type="nucleotide sequence ID" value="NZ_BNCK01000006.1"/>
</dbReference>
<evidence type="ECO:0000259" key="1">
    <source>
        <dbReference type="Pfam" id="PF00501"/>
    </source>
</evidence>
<dbReference type="InterPro" id="IPR000873">
    <property type="entry name" value="AMP-dep_synth/lig_dom"/>
</dbReference>
<sequence>MNNSSSAAPVSKKTINFSDATFINDVAHFRNVLRQSIPHGVVAKVLLFEADVYAFLTRLIALGLEQHTVVLPPNDQLGTLNELAEHVDYCCGAVSVSGKTLLDEHASTVQATPQQTENAPLAWPTEGNIVFFTSGSSGKPKAIVKDWPLINNELATLASLFEIQADSVFISTVSHQHIYGLLFRALLPLKLQCQVTNTIEYPEELASLIKQHQQVILVSSPAFLSRLKQDNVITDVANRLSYVFSSGGLLAIQDALTLHYQLGLAVTQVYGSTETGGIAYRQQSAPSDDLWQFFPGVSCQVEPQSRRLILNSPFIHQQHMPLDDTGQLIDGKLKLLGRIDRTIKLEEKRVNLTQMELCCKNHKWVTDIKLLVLEGKRTVLAAVVQLNAKGWQHLQQEGARQVSQQLKIHLQQHFELVTIPRKWRYLTELPFNAQGKLPVKELEKLFV</sequence>
<keyword evidence="3" id="KW-1185">Reference proteome</keyword>
<reference evidence="2" key="2">
    <citation type="submission" date="2020-09" db="EMBL/GenBank/DDBJ databases">
        <authorList>
            <person name="Sun Q."/>
            <person name="Kim S."/>
        </authorList>
    </citation>
    <scope>NUCLEOTIDE SEQUENCE</scope>
    <source>
        <strain evidence="2">KCTC 42731</strain>
    </source>
</reference>
<protein>
    <submittedName>
        <fullName evidence="2">Aconitate hydratase</fullName>
    </submittedName>
</protein>
<evidence type="ECO:0000313" key="2">
    <source>
        <dbReference type="EMBL" id="GHF97163.1"/>
    </source>
</evidence>
<accession>A0A919EKZ9</accession>
<dbReference type="PROSITE" id="PS00455">
    <property type="entry name" value="AMP_BINDING"/>
    <property type="match status" value="1"/>
</dbReference>
<proteinExistence type="predicted"/>
<comment type="caution">
    <text evidence="2">The sequence shown here is derived from an EMBL/GenBank/DDBJ whole genome shotgun (WGS) entry which is preliminary data.</text>
</comment>
<organism evidence="2 3">
    <name type="scientific">Thalassotalea marina</name>
    <dbReference type="NCBI Taxonomy" id="1673741"/>
    <lineage>
        <taxon>Bacteria</taxon>
        <taxon>Pseudomonadati</taxon>
        <taxon>Pseudomonadota</taxon>
        <taxon>Gammaproteobacteria</taxon>
        <taxon>Alteromonadales</taxon>
        <taxon>Colwelliaceae</taxon>
        <taxon>Thalassotalea</taxon>
    </lineage>
</organism>
<dbReference type="InterPro" id="IPR020845">
    <property type="entry name" value="AMP-binding_CS"/>
</dbReference>
<dbReference type="PANTHER" id="PTHR45398:SF1">
    <property type="entry name" value="ENZYME, PUTATIVE (JCVI)-RELATED"/>
    <property type="match status" value="1"/>
</dbReference>
<dbReference type="InterPro" id="IPR042099">
    <property type="entry name" value="ANL_N_sf"/>
</dbReference>
<name>A0A919EKZ9_9GAMM</name>
<dbReference type="EMBL" id="BNCK01000006">
    <property type="protein sequence ID" value="GHF97163.1"/>
    <property type="molecule type" value="Genomic_DNA"/>
</dbReference>
<dbReference type="Gene3D" id="3.40.50.12780">
    <property type="entry name" value="N-terminal domain of ligase-like"/>
    <property type="match status" value="1"/>
</dbReference>
<evidence type="ECO:0000313" key="3">
    <source>
        <dbReference type="Proteomes" id="UP000623842"/>
    </source>
</evidence>
<dbReference type="Gene3D" id="3.30.300.30">
    <property type="match status" value="1"/>
</dbReference>
<gene>
    <name evidence="2" type="ORF">GCM10017161_26620</name>
</gene>
<dbReference type="Proteomes" id="UP000623842">
    <property type="component" value="Unassembled WGS sequence"/>
</dbReference>
<dbReference type="Pfam" id="PF00501">
    <property type="entry name" value="AMP-binding"/>
    <property type="match status" value="1"/>
</dbReference>